<comment type="subcellular location">
    <subcellularLocation>
        <location evidence="10">Cell membrane</location>
        <topology evidence="10">Multi-pass membrane protein</topology>
    </subcellularLocation>
    <subcellularLocation>
        <location evidence="1 12">Membrane</location>
        <topology evidence="1 12">Multi-pass membrane protein</topology>
    </subcellularLocation>
</comment>
<proteinExistence type="inferred from homology"/>
<keyword evidence="6 10" id="KW-1133">Transmembrane helix</keyword>
<dbReference type="GO" id="GO:0006605">
    <property type="term" value="P:protein targeting"/>
    <property type="evidence" value="ECO:0007669"/>
    <property type="project" value="UniProtKB-UniRule"/>
</dbReference>
<dbReference type="PROSITE" id="PS00756">
    <property type="entry name" value="SECY_2"/>
    <property type="match status" value="1"/>
</dbReference>
<sequence length="432" mass="47118">MKTFTIRDLFFSKLAKRIWFTVFILFIFRLGAMIPTPLINGEALRSYMESSSGAGGLFDFINLIGGGSFKRFSVFAMSVSPYITASIIVQLLSQDVIPVLSRWGKEGVNGKKKSHMLTRVLSLILAFVQAIAIALGFNAYTNGTLLTITNGDYTPVILVAIILTAGTAILIWLGDLITKHGIGNGISIIILAGIISQLPNEILNIWNTYMVEGATATNYATMILVYLILLLLVVIVVYMQEATRKIPIQYANVTAKESAVSDKNYLPLKINSAGVIPVIFASAIISLPVTVAGFFGTTDWGKWVTENLTLTANWGFALYVVMTIAFTFFYAYVQIDPEKMSENLGKQNAFIPNVRPGEETRKYISGVLGRLTCSGAIYLAVVVSIPLILSRVAGINVIIGGTSIIILAGVALETVKQMRMQSSSRSYTNFLE</sequence>
<evidence type="ECO:0000256" key="1">
    <source>
        <dbReference type="ARBA" id="ARBA00004141"/>
    </source>
</evidence>
<dbReference type="OrthoDB" id="9809248at2"/>
<protein>
    <recommendedName>
        <fullName evidence="9 10">Protein translocase subunit SecY</fullName>
    </recommendedName>
</protein>
<dbReference type="RefSeq" id="WP_138190047.1">
    <property type="nucleotide sequence ID" value="NZ_VBWP01000001.1"/>
</dbReference>
<keyword evidence="4 10" id="KW-0812">Transmembrane</keyword>
<dbReference type="NCBIfam" id="TIGR00967">
    <property type="entry name" value="3a0501s007"/>
    <property type="match status" value="1"/>
</dbReference>
<dbReference type="AlphaFoldDB" id="A0A5R8QJJ7"/>
<dbReference type="InterPro" id="IPR023201">
    <property type="entry name" value="SecY_dom_sf"/>
</dbReference>
<dbReference type="GO" id="GO:0005886">
    <property type="term" value="C:plasma membrane"/>
    <property type="evidence" value="ECO:0007669"/>
    <property type="project" value="UniProtKB-SubCell"/>
</dbReference>
<dbReference type="PROSITE" id="PS00755">
    <property type="entry name" value="SECY_1"/>
    <property type="match status" value="1"/>
</dbReference>
<comment type="similarity">
    <text evidence="2 10 13">Belongs to the SecY/SEC61-alpha family.</text>
</comment>
<feature type="transmembrane region" description="Helical" evidence="10">
    <location>
        <begin position="153"/>
        <end position="174"/>
    </location>
</feature>
<feature type="transmembrane region" description="Helical" evidence="10">
    <location>
        <begin position="20"/>
        <end position="39"/>
    </location>
</feature>
<dbReference type="PIRSF" id="PIRSF004557">
    <property type="entry name" value="SecY"/>
    <property type="match status" value="1"/>
</dbReference>
<feature type="transmembrane region" description="Helical" evidence="10">
    <location>
        <begin position="367"/>
        <end position="389"/>
    </location>
</feature>
<organism evidence="14 15">
    <name type="scientific">Culicoidibacter larvae</name>
    <dbReference type="NCBI Taxonomy" id="2579976"/>
    <lineage>
        <taxon>Bacteria</taxon>
        <taxon>Bacillati</taxon>
        <taxon>Bacillota</taxon>
        <taxon>Culicoidibacteria</taxon>
        <taxon>Culicoidibacterales</taxon>
        <taxon>Culicoidibacteraceae</taxon>
        <taxon>Culicoidibacter</taxon>
    </lineage>
</organism>
<evidence type="ECO:0000313" key="14">
    <source>
        <dbReference type="EMBL" id="TLG77437.1"/>
    </source>
</evidence>
<dbReference type="PANTHER" id="PTHR10906">
    <property type="entry name" value="SECY/SEC61-ALPHA FAMILY MEMBER"/>
    <property type="match status" value="1"/>
</dbReference>
<feature type="transmembrane region" description="Helical" evidence="10">
    <location>
        <begin position="120"/>
        <end position="141"/>
    </location>
</feature>
<feature type="transmembrane region" description="Helical" evidence="10">
    <location>
        <begin position="72"/>
        <end position="92"/>
    </location>
</feature>
<keyword evidence="7 10" id="KW-0811">Translocation</keyword>
<keyword evidence="3 10" id="KW-0813">Transport</keyword>
<comment type="subunit">
    <text evidence="10">Component of the Sec protein translocase complex. Heterotrimer consisting of SecY, SecE and SecG subunits. The heterotrimers can form oligomers, although 1 heterotrimer is thought to be able to translocate proteins. Interacts with the ribosome. Interacts with SecDF, and other proteins may be involved. Interacts with SecA.</text>
</comment>
<evidence type="ECO:0000256" key="3">
    <source>
        <dbReference type="ARBA" id="ARBA00022448"/>
    </source>
</evidence>
<evidence type="ECO:0000256" key="5">
    <source>
        <dbReference type="ARBA" id="ARBA00022927"/>
    </source>
</evidence>
<comment type="function">
    <text evidence="10 11">The central subunit of the protein translocation channel SecYEG. Consists of two halves formed by TMs 1-5 and 6-10. These two domains form a lateral gate at the front which open onto the bilayer between TMs 2 and 7, and are clamped together by SecE at the back. The channel is closed by both a pore ring composed of hydrophobic SecY resides and a short helix (helix 2A) on the extracellular side of the membrane which forms a plug. The plug probably moves laterally to allow the channel to open. The ring and the pore may move independently.</text>
</comment>
<dbReference type="InterPro" id="IPR002208">
    <property type="entry name" value="SecY/SEC61-alpha"/>
</dbReference>
<feature type="transmembrane region" description="Helical" evidence="10">
    <location>
        <begin position="273"/>
        <end position="296"/>
    </location>
</feature>
<feature type="transmembrane region" description="Helical" evidence="10">
    <location>
        <begin position="219"/>
        <end position="239"/>
    </location>
</feature>
<dbReference type="SUPFAM" id="SSF103491">
    <property type="entry name" value="Preprotein translocase SecY subunit"/>
    <property type="match status" value="1"/>
</dbReference>
<name>A0A5R8QJJ7_9FIRM</name>
<dbReference type="EMBL" id="VBWP01000001">
    <property type="protein sequence ID" value="TLG77437.1"/>
    <property type="molecule type" value="Genomic_DNA"/>
</dbReference>
<dbReference type="GO" id="GO:0043952">
    <property type="term" value="P:protein transport by the Sec complex"/>
    <property type="evidence" value="ECO:0007669"/>
    <property type="project" value="UniProtKB-UniRule"/>
</dbReference>
<reference evidence="14 15" key="1">
    <citation type="submission" date="2019-05" db="EMBL/GenBank/DDBJ databases">
        <title>Culicoidintestinum kansasii gen. nov., sp. nov. from the gastrointestinal tract of the biting midge, Culicoides sonorensis.</title>
        <authorList>
            <person name="Neupane S."/>
            <person name="Ghosh A."/>
            <person name="Gunther S."/>
            <person name="Martin K."/>
            <person name="Zurek L."/>
        </authorList>
    </citation>
    <scope>NUCLEOTIDE SEQUENCE [LARGE SCALE GENOMIC DNA]</scope>
    <source>
        <strain evidence="14 15">CS-1</strain>
    </source>
</reference>
<feature type="transmembrane region" description="Helical" evidence="10">
    <location>
        <begin position="181"/>
        <end position="199"/>
    </location>
</feature>
<evidence type="ECO:0000256" key="12">
    <source>
        <dbReference type="RuleBase" id="RU003484"/>
    </source>
</evidence>
<dbReference type="GO" id="GO:0065002">
    <property type="term" value="P:intracellular protein transmembrane transport"/>
    <property type="evidence" value="ECO:0007669"/>
    <property type="project" value="UniProtKB-UniRule"/>
</dbReference>
<evidence type="ECO:0000256" key="10">
    <source>
        <dbReference type="HAMAP-Rule" id="MF_01465"/>
    </source>
</evidence>
<accession>A0A5R8QJJ7</accession>
<dbReference type="Gene3D" id="1.10.3370.10">
    <property type="entry name" value="SecY subunit domain"/>
    <property type="match status" value="1"/>
</dbReference>
<evidence type="ECO:0000256" key="4">
    <source>
        <dbReference type="ARBA" id="ARBA00022692"/>
    </source>
</evidence>
<dbReference type="InterPro" id="IPR030659">
    <property type="entry name" value="SecY_CS"/>
</dbReference>
<keyword evidence="15" id="KW-1185">Reference proteome</keyword>
<dbReference type="FunCoup" id="A0A5R8QJJ7">
    <property type="interactions" value="391"/>
</dbReference>
<dbReference type="FunFam" id="1.10.3370.10:FF:000001">
    <property type="entry name" value="Preprotein translocase subunit SecY"/>
    <property type="match status" value="1"/>
</dbReference>
<keyword evidence="5 10" id="KW-0653">Protein transport</keyword>
<evidence type="ECO:0000313" key="15">
    <source>
        <dbReference type="Proteomes" id="UP000306912"/>
    </source>
</evidence>
<feature type="transmembrane region" description="Helical" evidence="10">
    <location>
        <begin position="316"/>
        <end position="333"/>
    </location>
</feature>
<evidence type="ECO:0000256" key="8">
    <source>
        <dbReference type="ARBA" id="ARBA00023136"/>
    </source>
</evidence>
<feature type="transmembrane region" description="Helical" evidence="10">
    <location>
        <begin position="395"/>
        <end position="415"/>
    </location>
</feature>
<dbReference type="Pfam" id="PF00344">
    <property type="entry name" value="SecY"/>
    <property type="match status" value="1"/>
</dbReference>
<evidence type="ECO:0000256" key="7">
    <source>
        <dbReference type="ARBA" id="ARBA00023010"/>
    </source>
</evidence>
<dbReference type="PRINTS" id="PR00303">
    <property type="entry name" value="SECYTRNLCASE"/>
</dbReference>
<keyword evidence="10" id="KW-1003">Cell membrane</keyword>
<evidence type="ECO:0000256" key="2">
    <source>
        <dbReference type="ARBA" id="ARBA00005751"/>
    </source>
</evidence>
<evidence type="ECO:0000256" key="9">
    <source>
        <dbReference type="ARBA" id="ARBA00039733"/>
    </source>
</evidence>
<keyword evidence="8 10" id="KW-0472">Membrane</keyword>
<dbReference type="Proteomes" id="UP000306912">
    <property type="component" value="Unassembled WGS sequence"/>
</dbReference>
<dbReference type="InterPro" id="IPR026593">
    <property type="entry name" value="SecY"/>
</dbReference>
<evidence type="ECO:0000256" key="13">
    <source>
        <dbReference type="RuleBase" id="RU004349"/>
    </source>
</evidence>
<dbReference type="InParanoid" id="A0A5R8QJJ7"/>
<gene>
    <name evidence="10 14" type="primary">secY</name>
    <name evidence="14" type="ORF">FEZ08_02110</name>
</gene>
<comment type="caution">
    <text evidence="14">The sequence shown here is derived from an EMBL/GenBank/DDBJ whole genome shotgun (WGS) entry which is preliminary data.</text>
</comment>
<evidence type="ECO:0000256" key="11">
    <source>
        <dbReference type="RuleBase" id="RU000537"/>
    </source>
</evidence>
<dbReference type="HAMAP" id="MF_01465">
    <property type="entry name" value="SecY"/>
    <property type="match status" value="1"/>
</dbReference>
<evidence type="ECO:0000256" key="6">
    <source>
        <dbReference type="ARBA" id="ARBA00022989"/>
    </source>
</evidence>